<organism evidence="5 6">
    <name type="scientific">Candidatus Parabacteroides intestinipullorum</name>
    <dbReference type="NCBI Taxonomy" id="2838723"/>
    <lineage>
        <taxon>Bacteria</taxon>
        <taxon>Pseudomonadati</taxon>
        <taxon>Bacteroidota</taxon>
        <taxon>Bacteroidia</taxon>
        <taxon>Bacteroidales</taxon>
        <taxon>Tannerellaceae</taxon>
        <taxon>Parabacteroides</taxon>
    </lineage>
</organism>
<dbReference type="AlphaFoldDB" id="A0A9D1X6H6"/>
<evidence type="ECO:0000256" key="1">
    <source>
        <dbReference type="ARBA" id="ARBA00022448"/>
    </source>
</evidence>
<dbReference type="GO" id="GO:0016887">
    <property type="term" value="F:ATP hydrolysis activity"/>
    <property type="evidence" value="ECO:0007669"/>
    <property type="project" value="InterPro"/>
</dbReference>
<dbReference type="PANTHER" id="PTHR42939">
    <property type="entry name" value="ABC TRANSPORTER ATP-BINDING PROTEIN ALBC-RELATED"/>
    <property type="match status" value="1"/>
</dbReference>
<evidence type="ECO:0000256" key="3">
    <source>
        <dbReference type="ARBA" id="ARBA00022840"/>
    </source>
</evidence>
<dbReference type="SMART" id="SM00382">
    <property type="entry name" value="AAA"/>
    <property type="match status" value="1"/>
</dbReference>
<dbReference type="GO" id="GO:0005524">
    <property type="term" value="F:ATP binding"/>
    <property type="evidence" value="ECO:0007669"/>
    <property type="project" value="UniProtKB-KW"/>
</dbReference>
<dbReference type="InterPro" id="IPR003593">
    <property type="entry name" value="AAA+_ATPase"/>
</dbReference>
<accession>A0A9D1X6H6</accession>
<keyword evidence="3 5" id="KW-0067">ATP-binding</keyword>
<name>A0A9D1X6H6_9BACT</name>
<dbReference type="InterPro" id="IPR027417">
    <property type="entry name" value="P-loop_NTPase"/>
</dbReference>
<proteinExistence type="predicted"/>
<gene>
    <name evidence="5" type="ORF">H9977_01005</name>
</gene>
<evidence type="ECO:0000256" key="2">
    <source>
        <dbReference type="ARBA" id="ARBA00022741"/>
    </source>
</evidence>
<dbReference type="InterPro" id="IPR003439">
    <property type="entry name" value="ABC_transporter-like_ATP-bd"/>
</dbReference>
<reference evidence="5" key="2">
    <citation type="submission" date="2021-04" db="EMBL/GenBank/DDBJ databases">
        <authorList>
            <person name="Gilroy R."/>
        </authorList>
    </citation>
    <scope>NUCLEOTIDE SEQUENCE</scope>
    <source>
        <strain evidence="5">ChiGjej6B6-14162</strain>
    </source>
</reference>
<evidence type="ECO:0000259" key="4">
    <source>
        <dbReference type="PROSITE" id="PS50893"/>
    </source>
</evidence>
<feature type="domain" description="ABC transporter" evidence="4">
    <location>
        <begin position="2"/>
        <end position="217"/>
    </location>
</feature>
<evidence type="ECO:0000313" key="6">
    <source>
        <dbReference type="Proteomes" id="UP000886740"/>
    </source>
</evidence>
<protein>
    <submittedName>
        <fullName evidence="5">ATP-binding cassette domain-containing protein</fullName>
    </submittedName>
</protein>
<dbReference type="PANTHER" id="PTHR42939:SF1">
    <property type="entry name" value="ABC TRANSPORTER ATP-BINDING PROTEIN ALBC-RELATED"/>
    <property type="match status" value="1"/>
</dbReference>
<keyword evidence="2" id="KW-0547">Nucleotide-binding</keyword>
<sequence length="219" mass="24951">MIRISNLSKSFTNNKVLENLSITYESGMIYGLVGENGAGKTTLFNCVMGIIDFEGSIQKVPDIAIGYLPAENHFYTLITGQEYLDFCITAKGQKIDKTEIEKTNEIFQLPLQRYASEYSTGMKKKLALMALLLQNNHLYILDEPFNGVDLYGCIQLKKIIRSLREQGKTIILSSHQITILRELCDCIDYINHHTIMKRYTNESVEEIEKSLLEEIKAPI</sequence>
<dbReference type="Gene3D" id="3.40.50.300">
    <property type="entry name" value="P-loop containing nucleotide triphosphate hydrolases"/>
    <property type="match status" value="1"/>
</dbReference>
<reference evidence="5" key="1">
    <citation type="journal article" date="2021" name="PeerJ">
        <title>Extensive microbial diversity within the chicken gut microbiome revealed by metagenomics and culture.</title>
        <authorList>
            <person name="Gilroy R."/>
            <person name="Ravi A."/>
            <person name="Getino M."/>
            <person name="Pursley I."/>
            <person name="Horton D.L."/>
            <person name="Alikhan N.F."/>
            <person name="Baker D."/>
            <person name="Gharbi K."/>
            <person name="Hall N."/>
            <person name="Watson M."/>
            <person name="Adriaenssens E.M."/>
            <person name="Foster-Nyarko E."/>
            <person name="Jarju S."/>
            <person name="Secka A."/>
            <person name="Antonio M."/>
            <person name="Oren A."/>
            <person name="Chaudhuri R.R."/>
            <person name="La Ragione R."/>
            <person name="Hildebrand F."/>
            <person name="Pallen M.J."/>
        </authorList>
    </citation>
    <scope>NUCLEOTIDE SEQUENCE</scope>
    <source>
        <strain evidence="5">ChiGjej6B6-14162</strain>
    </source>
</reference>
<dbReference type="SUPFAM" id="SSF52540">
    <property type="entry name" value="P-loop containing nucleoside triphosphate hydrolases"/>
    <property type="match status" value="1"/>
</dbReference>
<dbReference type="EMBL" id="DXEL01000009">
    <property type="protein sequence ID" value="HIX73624.1"/>
    <property type="molecule type" value="Genomic_DNA"/>
</dbReference>
<dbReference type="Pfam" id="PF00005">
    <property type="entry name" value="ABC_tran"/>
    <property type="match status" value="1"/>
</dbReference>
<evidence type="ECO:0000313" key="5">
    <source>
        <dbReference type="EMBL" id="HIX73624.1"/>
    </source>
</evidence>
<dbReference type="PROSITE" id="PS50893">
    <property type="entry name" value="ABC_TRANSPORTER_2"/>
    <property type="match status" value="1"/>
</dbReference>
<comment type="caution">
    <text evidence="5">The sequence shown here is derived from an EMBL/GenBank/DDBJ whole genome shotgun (WGS) entry which is preliminary data.</text>
</comment>
<keyword evidence="1" id="KW-0813">Transport</keyword>
<dbReference type="Proteomes" id="UP000886740">
    <property type="component" value="Unassembled WGS sequence"/>
</dbReference>
<dbReference type="InterPro" id="IPR051782">
    <property type="entry name" value="ABC_Transporter_VariousFunc"/>
</dbReference>